<feature type="compositionally biased region" description="Low complexity" evidence="1">
    <location>
        <begin position="65"/>
        <end position="78"/>
    </location>
</feature>
<feature type="compositionally biased region" description="Basic and acidic residues" evidence="1">
    <location>
        <begin position="529"/>
        <end position="544"/>
    </location>
</feature>
<organism evidence="3 4">
    <name type="scientific">Apiospora arundinis</name>
    <dbReference type="NCBI Taxonomy" id="335852"/>
    <lineage>
        <taxon>Eukaryota</taxon>
        <taxon>Fungi</taxon>
        <taxon>Dikarya</taxon>
        <taxon>Ascomycota</taxon>
        <taxon>Pezizomycotina</taxon>
        <taxon>Sordariomycetes</taxon>
        <taxon>Xylariomycetidae</taxon>
        <taxon>Amphisphaeriales</taxon>
        <taxon>Apiosporaceae</taxon>
        <taxon>Apiospora</taxon>
    </lineage>
</organism>
<gene>
    <name evidence="3" type="ORF">PGQ11_003888</name>
</gene>
<dbReference type="InterPro" id="IPR051678">
    <property type="entry name" value="AGP_Transferase"/>
</dbReference>
<keyword evidence="2" id="KW-0732">Signal</keyword>
<proteinExistence type="predicted"/>
<evidence type="ECO:0000256" key="1">
    <source>
        <dbReference type="SAM" id="MobiDB-lite"/>
    </source>
</evidence>
<feature type="compositionally biased region" description="Basic and acidic residues" evidence="1">
    <location>
        <begin position="589"/>
        <end position="604"/>
    </location>
</feature>
<feature type="region of interest" description="Disordered" evidence="1">
    <location>
        <begin position="529"/>
        <end position="679"/>
    </location>
</feature>
<dbReference type="InterPro" id="IPR011009">
    <property type="entry name" value="Kinase-like_dom_sf"/>
</dbReference>
<dbReference type="PANTHER" id="PTHR21310:SF55">
    <property type="entry name" value="AMINOGLYCOSIDE PHOSPHOTRANSFERASE DOMAIN-CONTAINING PROTEIN"/>
    <property type="match status" value="1"/>
</dbReference>
<feature type="chain" id="PRO_5045245072" evidence="2">
    <location>
        <begin position="19"/>
        <end position="679"/>
    </location>
</feature>
<feature type="compositionally biased region" description="Basic and acidic residues" evidence="1">
    <location>
        <begin position="611"/>
        <end position="625"/>
    </location>
</feature>
<reference evidence="3 4" key="1">
    <citation type="journal article" date="2024" name="IMA Fungus">
        <title>Apiospora arundinis, a panoply of carbohydrate-active enzymes and secondary metabolites.</title>
        <authorList>
            <person name="Sorensen T."/>
            <person name="Petersen C."/>
            <person name="Muurmann A.T."/>
            <person name="Christiansen J.V."/>
            <person name="Brundto M.L."/>
            <person name="Overgaard C.K."/>
            <person name="Boysen A.T."/>
            <person name="Wollenberg R.D."/>
            <person name="Larsen T.O."/>
            <person name="Sorensen J.L."/>
            <person name="Nielsen K.L."/>
            <person name="Sondergaard T.E."/>
        </authorList>
    </citation>
    <scope>NUCLEOTIDE SEQUENCE [LARGE SCALE GENOMIC DNA]</scope>
    <source>
        <strain evidence="3 4">AAU 773</strain>
    </source>
</reference>
<name>A0ABR2J6T5_9PEZI</name>
<evidence type="ECO:0000256" key="2">
    <source>
        <dbReference type="SAM" id="SignalP"/>
    </source>
</evidence>
<evidence type="ECO:0000313" key="3">
    <source>
        <dbReference type="EMBL" id="KAK8873374.1"/>
    </source>
</evidence>
<dbReference type="Proteomes" id="UP001390339">
    <property type="component" value="Unassembled WGS sequence"/>
</dbReference>
<feature type="signal peptide" evidence="2">
    <location>
        <begin position="1"/>
        <end position="18"/>
    </location>
</feature>
<sequence length="679" mass="77108">MLLLFEWTWAMSDTPCLAISGASEMENEHPAANLRSNRNSEEMGAGDSISPAKAPTTRPVPKTRSPTWSGPSSSSKGTIIRHGSESWDKPNYPIFGHAPVDLSAADYVNPHAKALDIQARVHAHQQHTPETWYWRDRHALQRATGEWQRDTDRRRVFRQEHEPCVACHASPSDVIDTVLEPRLGFSSSLTLQYNDLENYAWSLGHRYIMRERQDWTLHPARLPAEVEAERLLRRNRDRDSEQQPAQAPGGLVVPSPMPVPVPEVAAAWKEGQVAITITERARGRTLAEVWDKLTHKERGDYAREVCGYLARWRKLQSPAMQGIDGGPIIKCDHLPGGDDGLPMQFSTAAQYKERLRREMMTNKSDMRVHVEAALELMPDLEPFTLTHGYLDLDHIFVEDGRVTAIVGWSRAAYLPVWAEYLGLCFQNGPRQVEWKKLLMKNLPADCYYGKAPVALLMNYWDLRNHDAKAQSVDELRGTIRRCEQRCDDVIQEGRAKAKQARELEKRRASSAQRARLLEEERQRALEKGAEDLERARKEKEEKQKQQKKAAQDADPGTAGGNGGDEKAKKEEPREDTEQLTASNFFLNVEQERARARAKRNEMQKPRPLPLRPHDGAGGGDREGGGHRRTVSAFPSFSGRKRSPLRYKPQDKNIKARRPSELESPRIRELKKKLGFEPGD</sequence>
<dbReference type="EMBL" id="JAPCWZ010000003">
    <property type="protein sequence ID" value="KAK8873374.1"/>
    <property type="molecule type" value="Genomic_DNA"/>
</dbReference>
<feature type="region of interest" description="Disordered" evidence="1">
    <location>
        <begin position="28"/>
        <end position="84"/>
    </location>
</feature>
<comment type="caution">
    <text evidence="3">The sequence shown here is derived from an EMBL/GenBank/DDBJ whole genome shotgun (WGS) entry which is preliminary data.</text>
</comment>
<protein>
    <submittedName>
        <fullName evidence="3">Protein kinase-like protein</fullName>
    </submittedName>
</protein>
<accession>A0ABR2J6T5</accession>
<feature type="compositionally biased region" description="Basic and acidic residues" evidence="1">
    <location>
        <begin position="563"/>
        <end position="576"/>
    </location>
</feature>
<feature type="compositionally biased region" description="Basic and acidic residues" evidence="1">
    <location>
        <begin position="647"/>
        <end position="679"/>
    </location>
</feature>
<dbReference type="PANTHER" id="PTHR21310">
    <property type="entry name" value="AMINOGLYCOSIDE PHOSPHOTRANSFERASE-RELATED-RELATED"/>
    <property type="match status" value="1"/>
</dbReference>
<feature type="region of interest" description="Disordered" evidence="1">
    <location>
        <begin position="235"/>
        <end position="256"/>
    </location>
</feature>
<evidence type="ECO:0000313" key="4">
    <source>
        <dbReference type="Proteomes" id="UP001390339"/>
    </source>
</evidence>
<dbReference type="SUPFAM" id="SSF56112">
    <property type="entry name" value="Protein kinase-like (PK-like)"/>
    <property type="match status" value="1"/>
</dbReference>
<keyword evidence="4" id="KW-1185">Reference proteome</keyword>